<reference evidence="2" key="1">
    <citation type="submission" date="2023-04" db="EMBL/GenBank/DDBJ databases">
        <title>Phytophthora lilii NBRC 32176.</title>
        <authorList>
            <person name="Ichikawa N."/>
            <person name="Sato H."/>
            <person name="Tonouchi N."/>
        </authorList>
    </citation>
    <scope>NUCLEOTIDE SEQUENCE</scope>
    <source>
        <strain evidence="2">NBRC 32176</strain>
    </source>
</reference>
<name>A0A9W6WPB8_9STRA</name>
<feature type="compositionally biased region" description="Basic and acidic residues" evidence="1">
    <location>
        <begin position="32"/>
        <end position="52"/>
    </location>
</feature>
<feature type="compositionally biased region" description="Pro residues" evidence="1">
    <location>
        <begin position="188"/>
        <end position="198"/>
    </location>
</feature>
<evidence type="ECO:0000313" key="3">
    <source>
        <dbReference type="Proteomes" id="UP001165083"/>
    </source>
</evidence>
<sequence>MISILLDGEQDWRIQSTWWCDLRGMLKLKKGDYSQQRDHNDKNSGSDSERSSLSDSLGVGSADFEVSQFLGYFSFIRLTALIQVNLPPKPSSNRNRLSLQSSLDSETFAVNRDALNSELGNNYPLHREERPLNINLHVCNMIATPSRYEHQQMTFLKSEQDEDSTTEKDEYGDEDFELDHSAIENDDFPPPYSPPQGPPKQDSVDQPEEQFVSQFDKMKALLLADPLPAVVNELADTRDNGMTSLDQERLDIQLQFTSNSGNAEISQPLDASDTFGYGDDDFEVFYALVG</sequence>
<gene>
    <name evidence="2" type="ORF">Plil01_000295400</name>
</gene>
<protein>
    <submittedName>
        <fullName evidence="2">Unnamed protein product</fullName>
    </submittedName>
</protein>
<keyword evidence="3" id="KW-1185">Reference proteome</keyword>
<proteinExistence type="predicted"/>
<comment type="caution">
    <text evidence="2">The sequence shown here is derived from an EMBL/GenBank/DDBJ whole genome shotgun (WGS) entry which is preliminary data.</text>
</comment>
<accession>A0A9W6WPB8</accession>
<dbReference type="Proteomes" id="UP001165083">
    <property type="component" value="Unassembled WGS sequence"/>
</dbReference>
<feature type="region of interest" description="Disordered" evidence="1">
    <location>
        <begin position="181"/>
        <end position="208"/>
    </location>
</feature>
<feature type="region of interest" description="Disordered" evidence="1">
    <location>
        <begin position="32"/>
        <end position="54"/>
    </location>
</feature>
<evidence type="ECO:0000256" key="1">
    <source>
        <dbReference type="SAM" id="MobiDB-lite"/>
    </source>
</evidence>
<evidence type="ECO:0000313" key="2">
    <source>
        <dbReference type="EMBL" id="GMF12329.1"/>
    </source>
</evidence>
<dbReference type="EMBL" id="BSXW01000115">
    <property type="protein sequence ID" value="GMF12329.1"/>
    <property type="molecule type" value="Genomic_DNA"/>
</dbReference>
<dbReference type="OrthoDB" id="128710at2759"/>
<dbReference type="AlphaFoldDB" id="A0A9W6WPB8"/>
<organism evidence="2 3">
    <name type="scientific">Phytophthora lilii</name>
    <dbReference type="NCBI Taxonomy" id="2077276"/>
    <lineage>
        <taxon>Eukaryota</taxon>
        <taxon>Sar</taxon>
        <taxon>Stramenopiles</taxon>
        <taxon>Oomycota</taxon>
        <taxon>Peronosporomycetes</taxon>
        <taxon>Peronosporales</taxon>
        <taxon>Peronosporaceae</taxon>
        <taxon>Phytophthora</taxon>
    </lineage>
</organism>